<organism evidence="2 3">
    <name type="scientific">Candidatus Kerfeldbacteria bacterium CG08_land_8_20_14_0_20_42_7</name>
    <dbReference type="NCBI Taxonomy" id="2014245"/>
    <lineage>
        <taxon>Bacteria</taxon>
        <taxon>Candidatus Kerfeldiibacteriota</taxon>
    </lineage>
</organism>
<feature type="transmembrane region" description="Helical" evidence="1">
    <location>
        <begin position="47"/>
        <end position="66"/>
    </location>
</feature>
<evidence type="ECO:0000313" key="2">
    <source>
        <dbReference type="EMBL" id="PIS42001.1"/>
    </source>
</evidence>
<evidence type="ECO:0000256" key="1">
    <source>
        <dbReference type="SAM" id="Phobius"/>
    </source>
</evidence>
<comment type="caution">
    <text evidence="2">The sequence shown here is derived from an EMBL/GenBank/DDBJ whole genome shotgun (WGS) entry which is preliminary data.</text>
</comment>
<sequence length="108" mass="12473">MESEVQKQTERARVRSQFRSVVGTTFFLVLLLALASAIHIVKPPLTYFLFCLIFVVDFSLQAYIIWKYKIYWISNKRIIKGKKARVVAIVFGLLVIVCLLFAIFSVAR</sequence>
<evidence type="ECO:0000313" key="3">
    <source>
        <dbReference type="Proteomes" id="UP000228711"/>
    </source>
</evidence>
<name>A0A2H0YU28_9BACT</name>
<reference evidence="3" key="1">
    <citation type="submission" date="2017-09" db="EMBL/GenBank/DDBJ databases">
        <title>Depth-based differentiation of microbial function through sediment-hosted aquifers and enrichment of novel symbionts in the deep terrestrial subsurface.</title>
        <authorList>
            <person name="Probst A.J."/>
            <person name="Ladd B."/>
            <person name="Jarett J.K."/>
            <person name="Geller-Mcgrath D.E."/>
            <person name="Sieber C.M.K."/>
            <person name="Emerson J.B."/>
            <person name="Anantharaman K."/>
            <person name="Thomas B.C."/>
            <person name="Malmstrom R."/>
            <person name="Stieglmeier M."/>
            <person name="Klingl A."/>
            <person name="Woyke T."/>
            <person name="Ryan C.M."/>
            <person name="Banfield J.F."/>
        </authorList>
    </citation>
    <scope>NUCLEOTIDE SEQUENCE [LARGE SCALE GENOMIC DNA]</scope>
</reference>
<keyword evidence="1" id="KW-0472">Membrane</keyword>
<accession>A0A2H0YU28</accession>
<gene>
    <name evidence="2" type="ORF">COT25_00095</name>
</gene>
<protein>
    <submittedName>
        <fullName evidence="2">Uncharacterized protein</fullName>
    </submittedName>
</protein>
<feature type="transmembrane region" description="Helical" evidence="1">
    <location>
        <begin position="21"/>
        <end position="41"/>
    </location>
</feature>
<keyword evidence="1" id="KW-1133">Transmembrane helix</keyword>
<dbReference type="AlphaFoldDB" id="A0A2H0YU28"/>
<keyword evidence="1" id="KW-0812">Transmembrane</keyword>
<dbReference type="Proteomes" id="UP000228711">
    <property type="component" value="Unassembled WGS sequence"/>
</dbReference>
<proteinExistence type="predicted"/>
<dbReference type="EMBL" id="PEXV01000004">
    <property type="protein sequence ID" value="PIS42001.1"/>
    <property type="molecule type" value="Genomic_DNA"/>
</dbReference>
<feature type="transmembrane region" description="Helical" evidence="1">
    <location>
        <begin position="86"/>
        <end position="107"/>
    </location>
</feature>